<gene>
    <name evidence="2" type="ORF">ACFOZ1_02130</name>
</gene>
<dbReference type="PANTHER" id="PTHR39203:SF1">
    <property type="entry name" value="CYTOPLASMIC PROTEIN"/>
    <property type="match status" value="1"/>
</dbReference>
<evidence type="ECO:0000313" key="2">
    <source>
        <dbReference type="EMBL" id="MFC4386598.1"/>
    </source>
</evidence>
<evidence type="ECO:0000259" key="1">
    <source>
        <dbReference type="SMART" id="SM01022"/>
    </source>
</evidence>
<dbReference type="InterPro" id="IPR009326">
    <property type="entry name" value="DUF984"/>
</dbReference>
<name>A0ABV8VTU7_9BACI</name>
<accession>A0ABV8VTU7</accession>
<reference evidence="3" key="1">
    <citation type="journal article" date="2019" name="Int. J. Syst. Evol. Microbiol.">
        <title>The Global Catalogue of Microorganisms (GCM) 10K type strain sequencing project: providing services to taxonomists for standard genome sequencing and annotation.</title>
        <authorList>
            <consortium name="The Broad Institute Genomics Platform"/>
            <consortium name="The Broad Institute Genome Sequencing Center for Infectious Disease"/>
            <person name="Wu L."/>
            <person name="Ma J."/>
        </authorList>
    </citation>
    <scope>NUCLEOTIDE SEQUENCE [LARGE SCALE GENOMIC DNA]</scope>
    <source>
        <strain evidence="3">KACC 14058</strain>
    </source>
</reference>
<dbReference type="Proteomes" id="UP001595880">
    <property type="component" value="Unassembled WGS sequence"/>
</dbReference>
<keyword evidence="3" id="KW-1185">Reference proteome</keyword>
<protein>
    <submittedName>
        <fullName evidence="2">ASCH domain-containing protein</fullName>
    </submittedName>
</protein>
<dbReference type="PANTHER" id="PTHR39203">
    <property type="entry name" value="CYTOPLASMIC PROTEIN-RELATED"/>
    <property type="match status" value="1"/>
</dbReference>
<dbReference type="SMART" id="SM01022">
    <property type="entry name" value="ASCH"/>
    <property type="match status" value="1"/>
</dbReference>
<dbReference type="InterPro" id="IPR007374">
    <property type="entry name" value="ASCH_domain"/>
</dbReference>
<dbReference type="RefSeq" id="WP_390195324.1">
    <property type="nucleotide sequence ID" value="NZ_JBHSDV010000001.1"/>
</dbReference>
<evidence type="ECO:0000313" key="3">
    <source>
        <dbReference type="Proteomes" id="UP001595880"/>
    </source>
</evidence>
<comment type="caution">
    <text evidence="2">The sequence shown here is derived from an EMBL/GenBank/DDBJ whole genome shotgun (WGS) entry which is preliminary data.</text>
</comment>
<sequence>MSNQKLTNFWNTFLTETNRPKSTTYLEAFHFELTEKLANDLLHLVLIGQKKATASSLWSYEIEGERLPEVGDLSIVTDWEGNPRCVIETTAVTILPFSEMTYDICKREGEDDTLDSWRNGHIRFYKEEGKMLGYEFSEDMPVVFEDFEVVYSI</sequence>
<dbReference type="SUPFAM" id="SSF88697">
    <property type="entry name" value="PUA domain-like"/>
    <property type="match status" value="1"/>
</dbReference>
<dbReference type="CDD" id="cd06553">
    <property type="entry name" value="ASCH_Ef3133_like"/>
    <property type="match status" value="1"/>
</dbReference>
<organism evidence="2 3">
    <name type="scientific">Gracilibacillus marinus</name>
    <dbReference type="NCBI Taxonomy" id="630535"/>
    <lineage>
        <taxon>Bacteria</taxon>
        <taxon>Bacillati</taxon>
        <taxon>Bacillota</taxon>
        <taxon>Bacilli</taxon>
        <taxon>Bacillales</taxon>
        <taxon>Bacillaceae</taxon>
        <taxon>Gracilibacillus</taxon>
    </lineage>
</organism>
<dbReference type="PIRSF" id="PIRSF021320">
    <property type="entry name" value="DUF984"/>
    <property type="match status" value="1"/>
</dbReference>
<dbReference type="Pfam" id="PF04266">
    <property type="entry name" value="ASCH"/>
    <property type="match status" value="1"/>
</dbReference>
<dbReference type="EMBL" id="JBHSDV010000001">
    <property type="protein sequence ID" value="MFC4386598.1"/>
    <property type="molecule type" value="Genomic_DNA"/>
</dbReference>
<feature type="domain" description="ASCH" evidence="1">
    <location>
        <begin position="29"/>
        <end position="151"/>
    </location>
</feature>
<proteinExistence type="predicted"/>
<dbReference type="InterPro" id="IPR015947">
    <property type="entry name" value="PUA-like_sf"/>
</dbReference>
<dbReference type="Gene3D" id="3.10.400.10">
    <property type="entry name" value="Sulfate adenylyltransferase"/>
    <property type="match status" value="1"/>
</dbReference>